<organism evidence="1">
    <name type="scientific">Anguilla anguilla</name>
    <name type="common">European freshwater eel</name>
    <name type="synonym">Muraena anguilla</name>
    <dbReference type="NCBI Taxonomy" id="7936"/>
    <lineage>
        <taxon>Eukaryota</taxon>
        <taxon>Metazoa</taxon>
        <taxon>Chordata</taxon>
        <taxon>Craniata</taxon>
        <taxon>Vertebrata</taxon>
        <taxon>Euteleostomi</taxon>
        <taxon>Actinopterygii</taxon>
        <taxon>Neopterygii</taxon>
        <taxon>Teleostei</taxon>
        <taxon>Anguilliformes</taxon>
        <taxon>Anguillidae</taxon>
        <taxon>Anguilla</taxon>
    </lineage>
</organism>
<reference evidence="1" key="2">
    <citation type="journal article" date="2015" name="Fish Shellfish Immunol.">
        <title>Early steps in the European eel (Anguilla anguilla)-Vibrio vulnificus interaction in the gills: Role of the RtxA13 toxin.</title>
        <authorList>
            <person name="Callol A."/>
            <person name="Pajuelo D."/>
            <person name="Ebbesson L."/>
            <person name="Teles M."/>
            <person name="MacKenzie S."/>
            <person name="Amaro C."/>
        </authorList>
    </citation>
    <scope>NUCLEOTIDE SEQUENCE</scope>
</reference>
<proteinExistence type="predicted"/>
<sequence length="17" mass="1932">MLWLETEEKNPGGCVIL</sequence>
<reference evidence="1" key="1">
    <citation type="submission" date="2014-11" db="EMBL/GenBank/DDBJ databases">
        <authorList>
            <person name="Amaro Gonzalez C."/>
        </authorList>
    </citation>
    <scope>NUCLEOTIDE SEQUENCE</scope>
</reference>
<evidence type="ECO:0000313" key="1">
    <source>
        <dbReference type="EMBL" id="JAH32392.1"/>
    </source>
</evidence>
<accession>A0A0E9RUB6</accession>
<protein>
    <submittedName>
        <fullName evidence="1">Uncharacterized protein</fullName>
    </submittedName>
</protein>
<dbReference type="AlphaFoldDB" id="A0A0E9RUB6"/>
<dbReference type="EMBL" id="GBXM01076185">
    <property type="protein sequence ID" value="JAH32392.1"/>
    <property type="molecule type" value="Transcribed_RNA"/>
</dbReference>
<name>A0A0E9RUB6_ANGAN</name>